<geneLocation type="plasmid" evidence="8">
    <name>unnamed</name>
</geneLocation>
<name>A0AB39BMZ5_9BACI</name>
<keyword evidence="1" id="KW-0645">Protease</keyword>
<sequence>MDLFQTSLFGEETPLQEEKKVEKNKVMAKSAVKEKAEQKKSTPQKKPNDLEGINDETCILYAGFRTEGRMYPLTDLFTDEDIEKGILEEDGKRVKITAEDVRHRLENGIGIDESFPEFVKGFSEVRYDKDKNMLFPSVSGKKKGASPVDALSLCKETLFTFIGIAKQFSEQFGTEIAGDLYQNPDTGEYLLRIPPQTVNKYWVEREHDGELQATHRKLCEIHSHHTMAAFPSQTDNEDDVIPGMIYCIVGMVNHELPHITCRYFDHVQQRHIALDAEEVFDLTLDSIESVEIPSFEGVIFPQVEVVSE</sequence>
<dbReference type="AlphaFoldDB" id="A0AB39BMZ5"/>
<proteinExistence type="predicted"/>
<keyword evidence="8" id="KW-0614">Plasmid</keyword>
<dbReference type="EMBL" id="CP162550">
    <property type="protein sequence ID" value="XDI35104.1"/>
    <property type="molecule type" value="Genomic_DNA"/>
</dbReference>
<dbReference type="GO" id="GO:0008237">
    <property type="term" value="F:metallopeptidase activity"/>
    <property type="evidence" value="ECO:0007669"/>
    <property type="project" value="UniProtKB-KW"/>
</dbReference>
<feature type="compositionally biased region" description="Basic and acidic residues" evidence="6">
    <location>
        <begin position="16"/>
        <end position="40"/>
    </location>
</feature>
<accession>A0AB39BMZ5</accession>
<protein>
    <submittedName>
        <fullName evidence="8">Mov34/MPN/PAD-1 family protein</fullName>
    </submittedName>
</protein>
<keyword evidence="2" id="KW-0479">Metal-binding</keyword>
<dbReference type="Gene3D" id="3.40.140.10">
    <property type="entry name" value="Cytidine Deaminase, domain 2"/>
    <property type="match status" value="1"/>
</dbReference>
<dbReference type="Pfam" id="PF14464">
    <property type="entry name" value="Prok-JAB"/>
    <property type="match status" value="1"/>
</dbReference>
<dbReference type="SUPFAM" id="SSF102712">
    <property type="entry name" value="JAB1/MPN domain"/>
    <property type="match status" value="1"/>
</dbReference>
<evidence type="ECO:0000256" key="5">
    <source>
        <dbReference type="ARBA" id="ARBA00023049"/>
    </source>
</evidence>
<feature type="domain" description="JAB" evidence="7">
    <location>
        <begin position="209"/>
        <end position="250"/>
    </location>
</feature>
<organism evidence="8">
    <name type="scientific">Alkalihalophilus sp. As8PL</name>
    <dbReference type="NCBI Taxonomy" id="3237103"/>
    <lineage>
        <taxon>Bacteria</taxon>
        <taxon>Bacillati</taxon>
        <taxon>Bacillota</taxon>
        <taxon>Bacilli</taxon>
        <taxon>Bacillales</taxon>
        <taxon>Bacillaceae</taxon>
        <taxon>Alkalihalophilus</taxon>
    </lineage>
</organism>
<evidence type="ECO:0000256" key="6">
    <source>
        <dbReference type="SAM" id="MobiDB-lite"/>
    </source>
</evidence>
<evidence type="ECO:0000256" key="3">
    <source>
        <dbReference type="ARBA" id="ARBA00022801"/>
    </source>
</evidence>
<evidence type="ECO:0000313" key="8">
    <source>
        <dbReference type="EMBL" id="XDI35104.1"/>
    </source>
</evidence>
<keyword evidence="4" id="KW-0862">Zinc</keyword>
<gene>
    <name evidence="8" type="ORF">AB3N04_01080</name>
</gene>
<dbReference type="GO" id="GO:0006508">
    <property type="term" value="P:proteolysis"/>
    <property type="evidence" value="ECO:0007669"/>
    <property type="project" value="UniProtKB-KW"/>
</dbReference>
<feature type="region of interest" description="Disordered" evidence="6">
    <location>
        <begin position="1"/>
        <end position="50"/>
    </location>
</feature>
<evidence type="ECO:0000259" key="7">
    <source>
        <dbReference type="Pfam" id="PF14464"/>
    </source>
</evidence>
<dbReference type="GO" id="GO:0046872">
    <property type="term" value="F:metal ion binding"/>
    <property type="evidence" value="ECO:0007669"/>
    <property type="project" value="UniProtKB-KW"/>
</dbReference>
<reference evidence="8" key="1">
    <citation type="submission" date="2024-07" db="EMBL/GenBank/DDBJ databases">
        <title>Identification and characteristics of an arsenic-resistant bacterial isolate, which belongs to a novel species.</title>
        <authorList>
            <person name="Juszczyk A."/>
            <person name="Kowalczyk A."/>
            <person name="Was K."/>
            <person name="Kosowicz W."/>
            <person name="Budzyn A."/>
            <person name="Latowski D."/>
        </authorList>
    </citation>
    <scope>NUCLEOTIDE SEQUENCE</scope>
    <source>
        <strain evidence="8">As8PL</strain>
        <plasmid evidence="8">unnamed</plasmid>
    </source>
</reference>
<evidence type="ECO:0000256" key="2">
    <source>
        <dbReference type="ARBA" id="ARBA00022723"/>
    </source>
</evidence>
<dbReference type="RefSeq" id="WP_368502721.1">
    <property type="nucleotide sequence ID" value="NZ_CP162550.1"/>
</dbReference>
<keyword evidence="3" id="KW-0378">Hydrolase</keyword>
<keyword evidence="5" id="KW-0482">Metalloprotease</keyword>
<evidence type="ECO:0000256" key="4">
    <source>
        <dbReference type="ARBA" id="ARBA00022833"/>
    </source>
</evidence>
<evidence type="ECO:0000256" key="1">
    <source>
        <dbReference type="ARBA" id="ARBA00022670"/>
    </source>
</evidence>
<dbReference type="InterPro" id="IPR028090">
    <property type="entry name" value="JAB_dom_prok"/>
</dbReference>